<evidence type="ECO:0000256" key="17">
    <source>
        <dbReference type="ARBA" id="ARBA00044903"/>
    </source>
</evidence>
<dbReference type="InterPro" id="IPR036259">
    <property type="entry name" value="MFS_trans_sf"/>
</dbReference>
<comment type="subcellular location">
    <subcellularLocation>
        <location evidence="1">Lysosome membrane</location>
        <topology evidence="1">Multi-pass membrane protein</topology>
    </subcellularLocation>
</comment>
<protein>
    <recommendedName>
        <fullName evidence="21">Lysosomal dipeptide transporter MFSD1</fullName>
    </recommendedName>
    <alternativeName>
        <fullName evidence="22">Major facilitator superfamily domain-containing protein 1</fullName>
    </alternativeName>
</protein>
<comment type="catalytic activity">
    <reaction evidence="19">
        <text>L-alanyl-L-lysine(out) = L-alanyl-L-lysine(in)</text>
        <dbReference type="Rhea" id="RHEA:79415"/>
        <dbReference type="ChEBI" id="CHEBI:192470"/>
    </reaction>
</comment>
<keyword evidence="5 25" id="KW-1133">Transmembrane helix</keyword>
<evidence type="ECO:0000256" key="16">
    <source>
        <dbReference type="ARBA" id="ARBA00044900"/>
    </source>
</evidence>
<dbReference type="PANTHER" id="PTHR23512:SF3">
    <property type="entry name" value="MAJOR FACILITATOR SUPERFAMILY DOMAIN-CONTAINING PROTEIN 1"/>
    <property type="match status" value="1"/>
</dbReference>
<comment type="catalytic activity">
    <reaction evidence="12">
        <text>L-lysyl-L-alpha-amino acid(out) = L-lysyl-L-alpha-amino acid(in)</text>
        <dbReference type="Rhea" id="RHEA:79387"/>
        <dbReference type="ChEBI" id="CHEBI:229965"/>
    </reaction>
</comment>
<feature type="domain" description="Major facilitator superfamily (MFS) profile" evidence="26">
    <location>
        <begin position="16"/>
        <end position="419"/>
    </location>
</feature>
<name>A0A2Z4XWG4_9GAMM</name>
<evidence type="ECO:0000256" key="1">
    <source>
        <dbReference type="ARBA" id="ARBA00004155"/>
    </source>
</evidence>
<keyword evidence="4 25" id="KW-0812">Transmembrane</keyword>
<dbReference type="EMBL" id="CP021781">
    <property type="protein sequence ID" value="AXA33201.1"/>
    <property type="molecule type" value="Genomic_DNA"/>
</dbReference>
<comment type="similarity">
    <text evidence="2">Belongs to the major facilitator superfamily.</text>
</comment>
<feature type="transmembrane region" description="Helical" evidence="25">
    <location>
        <begin position="108"/>
        <end position="127"/>
    </location>
</feature>
<evidence type="ECO:0000313" key="27">
    <source>
        <dbReference type="EMBL" id="AXA33201.1"/>
    </source>
</evidence>
<comment type="catalytic activity">
    <reaction evidence="17">
        <text>L-arginyl-glycine(out) = L-arginyl-glycine(in)</text>
        <dbReference type="Rhea" id="RHEA:79391"/>
        <dbReference type="ChEBI" id="CHEBI:229955"/>
    </reaction>
</comment>
<dbReference type="GO" id="GO:0005765">
    <property type="term" value="C:lysosomal membrane"/>
    <property type="evidence" value="ECO:0007669"/>
    <property type="project" value="UniProtKB-SubCell"/>
</dbReference>
<dbReference type="PROSITE" id="PS50850">
    <property type="entry name" value="MFS"/>
    <property type="match status" value="1"/>
</dbReference>
<evidence type="ECO:0000256" key="9">
    <source>
        <dbReference type="ARBA" id="ARBA00044878"/>
    </source>
</evidence>
<evidence type="ECO:0000256" key="19">
    <source>
        <dbReference type="ARBA" id="ARBA00044919"/>
    </source>
</evidence>
<feature type="transmembrane region" description="Helical" evidence="25">
    <location>
        <begin position="139"/>
        <end position="157"/>
    </location>
</feature>
<evidence type="ECO:0000256" key="24">
    <source>
        <dbReference type="ARBA" id="ARBA00046376"/>
    </source>
</evidence>
<keyword evidence="3" id="KW-0813">Transport</keyword>
<evidence type="ECO:0000256" key="23">
    <source>
        <dbReference type="ARBA" id="ARBA00045709"/>
    </source>
</evidence>
<comment type="function">
    <text evidence="23">Lysosomal dipeptide uniporter that selectively exports lysine, arginine or histidine-containing dipeptides with a net positive charge from the lysosome lumen into the cytosol. Could play a role in a specific type of protein O-glycosylation indirectly regulating macrophages migration and tissue invasion. Also essential for liver homeostasis.</text>
</comment>
<dbReference type="AlphaFoldDB" id="A0A2Z4XWG4"/>
<comment type="catalytic activity">
    <reaction evidence="20">
        <text>L-lysyl-glycine(out) = L-lysyl-glycine(in)</text>
        <dbReference type="Rhea" id="RHEA:79407"/>
        <dbReference type="ChEBI" id="CHEBI:191202"/>
    </reaction>
</comment>
<dbReference type="EMBL" id="CP043424">
    <property type="protein sequence ID" value="QIW11429.1"/>
    <property type="molecule type" value="Genomic_DNA"/>
</dbReference>
<evidence type="ECO:0000256" key="7">
    <source>
        <dbReference type="ARBA" id="ARBA00023228"/>
    </source>
</evidence>
<feature type="transmembrane region" description="Helical" evidence="25">
    <location>
        <begin position="270"/>
        <end position="288"/>
    </location>
</feature>
<dbReference type="SUPFAM" id="SSF103473">
    <property type="entry name" value="MFS general substrate transporter"/>
    <property type="match status" value="1"/>
</dbReference>
<comment type="catalytic activity">
    <reaction evidence="13">
        <text>L-alpha-aminoacyl-L-lysine(out) = L-alpha-aminoacyl-L-lysine(in)</text>
        <dbReference type="Rhea" id="RHEA:79383"/>
        <dbReference type="ChEBI" id="CHEBI:229966"/>
    </reaction>
</comment>
<evidence type="ECO:0000256" key="15">
    <source>
        <dbReference type="ARBA" id="ARBA00044899"/>
    </source>
</evidence>
<evidence type="ECO:0000313" key="30">
    <source>
        <dbReference type="Proteomes" id="UP000681131"/>
    </source>
</evidence>
<evidence type="ECO:0000256" key="12">
    <source>
        <dbReference type="ARBA" id="ARBA00044891"/>
    </source>
</evidence>
<dbReference type="PANTHER" id="PTHR23512">
    <property type="entry name" value="MAJOR FACILITATOR SUPERFAMILY DOMAIN-CONTAINING PROTEIN 1"/>
    <property type="match status" value="1"/>
</dbReference>
<evidence type="ECO:0000256" key="2">
    <source>
        <dbReference type="ARBA" id="ARBA00008335"/>
    </source>
</evidence>
<comment type="catalytic activity">
    <reaction evidence="18">
        <text>L-histidyl-L-alpha-amino acid(out) = L-histidyl-L-alpha-amino acid(in)</text>
        <dbReference type="Rhea" id="RHEA:79379"/>
        <dbReference type="ChEBI" id="CHEBI:229964"/>
    </reaction>
</comment>
<evidence type="ECO:0000256" key="11">
    <source>
        <dbReference type="ARBA" id="ARBA00044884"/>
    </source>
</evidence>
<dbReference type="InterPro" id="IPR052187">
    <property type="entry name" value="MFSD1"/>
</dbReference>
<evidence type="ECO:0000256" key="20">
    <source>
        <dbReference type="ARBA" id="ARBA00044924"/>
    </source>
</evidence>
<evidence type="ECO:0000256" key="6">
    <source>
        <dbReference type="ARBA" id="ARBA00023136"/>
    </source>
</evidence>
<evidence type="ECO:0000259" key="26">
    <source>
        <dbReference type="PROSITE" id="PS50850"/>
    </source>
</evidence>
<sequence>MPESHLPKTKILIATAWFICIVATLNYSYDFFIRAAPGAMTEELKTAFKINATNIGWLSSAYFIAYTIMQIPAGVIIDKYNRKIVIGVATALCVLGNYLFSATSYYEVAFLGRILMGIGSAFGFVGAAKMAGMWLPQRFFSTFIGIATIVGILGGLITDVVLANLVDTLGWIHANEVFTYIGLALLILVFIFIRDNPKHVQKFDHYSEISFKGTIEKVMIIFKNPKFWAASLIGASIFIPINVLGSLWGVSFIQIKLGLSQAEASHLNGFLFMGAAIGFGFFGVLSAFTNKFRLLLILSLSSSALLLAILLFVTLERNLFIVLYLLLGAMAGPQAVTFTIAKVLSPAGTSGSSTAGVNMVNNLAAVILLPLIGYALTLFTAHLDDGYNTIVDYQYSLSIIIIILLFCLPLAFILPKKMEV</sequence>
<dbReference type="Gene3D" id="1.20.1250.20">
    <property type="entry name" value="MFS general substrate transporter like domains"/>
    <property type="match status" value="2"/>
</dbReference>
<feature type="transmembrane region" description="Helical" evidence="25">
    <location>
        <begin position="362"/>
        <end position="383"/>
    </location>
</feature>
<comment type="catalytic activity">
    <reaction evidence="10">
        <text>L-alpha-aminoacyl-L-arginine(out) = L-alpha-aminoacyl-L-arginine(in)</text>
        <dbReference type="Rhea" id="RHEA:79367"/>
        <dbReference type="ChEBI" id="CHEBI:229968"/>
    </reaction>
</comment>
<evidence type="ECO:0000256" key="3">
    <source>
        <dbReference type="ARBA" id="ARBA00022448"/>
    </source>
</evidence>
<dbReference type="KEGG" id="fad:CDH04_01640"/>
<evidence type="ECO:0000256" key="18">
    <source>
        <dbReference type="ARBA" id="ARBA00044912"/>
    </source>
</evidence>
<dbReference type="Pfam" id="PF07690">
    <property type="entry name" value="MFS_1"/>
    <property type="match status" value="1"/>
</dbReference>
<gene>
    <name evidence="27" type="ORF">CDH04_01640</name>
    <name evidence="28" type="ORF">FZC43_01645</name>
</gene>
<comment type="subunit">
    <text evidence="24">Homodimer. Interacts with lysosomal protein GLMP (via lumenal domain); the interaction starts while both proteins are still in the endoplasmic reticulum and is required for stabilization of MFSD1 in lysosomes but has no direct effect on its targeting to lysosomes or transporter activity.</text>
</comment>
<evidence type="ECO:0000256" key="4">
    <source>
        <dbReference type="ARBA" id="ARBA00022692"/>
    </source>
</evidence>
<comment type="catalytic activity">
    <reaction evidence="16">
        <text>L-lysyl-L-lysine(out) = L-lysyl-L-lysine(in)</text>
        <dbReference type="Rhea" id="RHEA:79403"/>
        <dbReference type="ChEBI" id="CHEBI:229956"/>
    </reaction>
</comment>
<dbReference type="RefSeq" id="WP_112869374.1">
    <property type="nucleotide sequence ID" value="NZ_CP021781.1"/>
</dbReference>
<feature type="transmembrane region" description="Helical" evidence="25">
    <location>
        <begin position="84"/>
        <end position="102"/>
    </location>
</feature>
<comment type="catalytic activity">
    <reaction evidence="8">
        <text>L-lysyl-L-alanine(out) = L-lysyl-L-alanine(in)</text>
        <dbReference type="Rhea" id="RHEA:79399"/>
        <dbReference type="ChEBI" id="CHEBI:229954"/>
    </reaction>
</comment>
<dbReference type="Proteomes" id="UP000681131">
    <property type="component" value="Chromosome"/>
</dbReference>
<evidence type="ECO:0000313" key="28">
    <source>
        <dbReference type="EMBL" id="QIW11429.1"/>
    </source>
</evidence>
<evidence type="ECO:0000256" key="22">
    <source>
        <dbReference type="ARBA" id="ARBA00045018"/>
    </source>
</evidence>
<evidence type="ECO:0000256" key="8">
    <source>
        <dbReference type="ARBA" id="ARBA00044876"/>
    </source>
</evidence>
<comment type="catalytic activity">
    <reaction evidence="15">
        <text>L-arginyl-L-alpha-amino acid(out) = L-arginyl-L-alpha-amino acid(in)</text>
        <dbReference type="Rhea" id="RHEA:79371"/>
        <dbReference type="ChEBI" id="CHEBI:84315"/>
    </reaction>
</comment>
<evidence type="ECO:0000256" key="13">
    <source>
        <dbReference type="ARBA" id="ARBA00044893"/>
    </source>
</evidence>
<comment type="catalytic activity">
    <reaction evidence="9">
        <text>L-histidyl-glycine(out) = L-histidyl-glycine(in)</text>
        <dbReference type="Rhea" id="RHEA:79395"/>
        <dbReference type="ChEBI" id="CHEBI:229957"/>
    </reaction>
</comment>
<evidence type="ECO:0000313" key="29">
    <source>
        <dbReference type="Proteomes" id="UP000251120"/>
    </source>
</evidence>
<organism evidence="27 29">
    <name type="scientific">Francisella adeliensis</name>
    <dbReference type="NCBI Taxonomy" id="2007306"/>
    <lineage>
        <taxon>Bacteria</taxon>
        <taxon>Pseudomonadati</taxon>
        <taxon>Pseudomonadota</taxon>
        <taxon>Gammaproteobacteria</taxon>
        <taxon>Thiotrichales</taxon>
        <taxon>Francisellaceae</taxon>
        <taxon>Francisella</taxon>
    </lineage>
</organism>
<feature type="transmembrane region" description="Helical" evidence="25">
    <location>
        <begin position="177"/>
        <end position="193"/>
    </location>
</feature>
<evidence type="ECO:0000256" key="25">
    <source>
        <dbReference type="SAM" id="Phobius"/>
    </source>
</evidence>
<dbReference type="OrthoDB" id="5620971at2"/>
<feature type="transmembrane region" description="Helical" evidence="25">
    <location>
        <begin position="395"/>
        <end position="414"/>
    </location>
</feature>
<evidence type="ECO:0000256" key="10">
    <source>
        <dbReference type="ARBA" id="ARBA00044881"/>
    </source>
</evidence>
<proteinExistence type="inferred from homology"/>
<feature type="transmembrane region" description="Helical" evidence="25">
    <location>
        <begin position="55"/>
        <end position="77"/>
    </location>
</feature>
<evidence type="ECO:0000256" key="14">
    <source>
        <dbReference type="ARBA" id="ARBA00044898"/>
    </source>
</evidence>
<reference evidence="28 30" key="2">
    <citation type="submission" date="2019-08" db="EMBL/GenBank/DDBJ databases">
        <title>Complete genome sequences of Francisella adeliensis (FSC1325 and FSC1326).</title>
        <authorList>
            <person name="Ohrman C."/>
            <person name="Uneklint I."/>
            <person name="Vallesi A."/>
            <person name="Karlsson L."/>
            <person name="Sjodin A."/>
        </authorList>
    </citation>
    <scope>NUCLEOTIDE SEQUENCE [LARGE SCALE GENOMIC DNA]</scope>
    <source>
        <strain evidence="28 30">FSC1325</strain>
    </source>
</reference>
<keyword evidence="7" id="KW-0458">Lysosome</keyword>
<feature type="transmembrane region" description="Helical" evidence="25">
    <location>
        <begin position="295"/>
        <end position="315"/>
    </location>
</feature>
<feature type="transmembrane region" description="Helical" evidence="25">
    <location>
        <begin position="321"/>
        <end position="341"/>
    </location>
</feature>
<accession>A0A2Z4XWG4</accession>
<comment type="catalytic activity">
    <reaction evidence="14">
        <text>L-aspartyl-L-lysine(out) = L-aspartyl-L-lysine(in)</text>
        <dbReference type="Rhea" id="RHEA:79411"/>
        <dbReference type="ChEBI" id="CHEBI:229953"/>
    </reaction>
</comment>
<reference evidence="27 29" key="1">
    <citation type="submission" date="2017-06" db="EMBL/GenBank/DDBJ databases">
        <title>Complete genome of Francisella adeliensis.</title>
        <authorList>
            <person name="Vallesi A."/>
            <person name="Sjodin A."/>
        </authorList>
    </citation>
    <scope>NUCLEOTIDE SEQUENCE [LARGE SCALE GENOMIC DNA]</scope>
    <source>
        <strain evidence="27 29">FDC440</strain>
    </source>
</reference>
<dbReference type="InterPro" id="IPR020846">
    <property type="entry name" value="MFS_dom"/>
</dbReference>
<dbReference type="InterPro" id="IPR011701">
    <property type="entry name" value="MFS"/>
</dbReference>
<dbReference type="Proteomes" id="UP000251120">
    <property type="component" value="Chromosome"/>
</dbReference>
<evidence type="ECO:0000256" key="21">
    <source>
        <dbReference type="ARBA" id="ARBA00044985"/>
    </source>
</evidence>
<feature type="transmembrane region" description="Helical" evidence="25">
    <location>
        <begin position="227"/>
        <end position="250"/>
    </location>
</feature>
<feature type="transmembrane region" description="Helical" evidence="25">
    <location>
        <begin position="12"/>
        <end position="35"/>
    </location>
</feature>
<comment type="catalytic activity">
    <reaction evidence="11">
        <text>L-alpha-aminoacyl-L-histidine(out) = L-alpha-aminoacyl-L-histidine(in)</text>
        <dbReference type="Rhea" id="RHEA:79375"/>
        <dbReference type="ChEBI" id="CHEBI:229967"/>
    </reaction>
</comment>
<dbReference type="GO" id="GO:0022857">
    <property type="term" value="F:transmembrane transporter activity"/>
    <property type="evidence" value="ECO:0007669"/>
    <property type="project" value="InterPro"/>
</dbReference>
<evidence type="ECO:0000256" key="5">
    <source>
        <dbReference type="ARBA" id="ARBA00022989"/>
    </source>
</evidence>
<keyword evidence="6 25" id="KW-0472">Membrane</keyword>
<keyword evidence="30" id="KW-1185">Reference proteome</keyword>